<evidence type="ECO:0000313" key="9">
    <source>
        <dbReference type="Proteomes" id="UP000639004"/>
    </source>
</evidence>
<comment type="pathway">
    <text evidence="1 5">Metabolic intermediate biosynthesis; prephenate biosynthesis; prephenate from chorismate: step 1/1.</text>
</comment>
<gene>
    <name evidence="8" type="ORF">JEQ07_11625</name>
</gene>
<comment type="catalytic activity">
    <reaction evidence="5">
        <text>chorismate = prephenate</text>
        <dbReference type="Rhea" id="RHEA:13897"/>
        <dbReference type="ChEBI" id="CHEBI:29748"/>
        <dbReference type="ChEBI" id="CHEBI:29934"/>
        <dbReference type="EC" id="5.4.99.5"/>
    </reaction>
</comment>
<dbReference type="Proteomes" id="UP000639004">
    <property type="component" value="Unassembled WGS sequence"/>
</dbReference>
<dbReference type="PANTHER" id="PTHR38041:SF2">
    <property type="entry name" value="SECRETED CHORISMATE MUTASE"/>
    <property type="match status" value="1"/>
</dbReference>
<reference evidence="8 9" key="1">
    <citation type="submission" date="2020-12" db="EMBL/GenBank/DDBJ databases">
        <title>Enhanced detection system for hospital associated transmission using whole genome sequencing surveillance.</title>
        <authorList>
            <person name="Harrison L.H."/>
            <person name="Van Tyne D."/>
            <person name="Marsh J.W."/>
            <person name="Griffith M.P."/>
            <person name="Snyder D.J."/>
            <person name="Cooper V.S."/>
            <person name="Mustapha M."/>
        </authorList>
    </citation>
    <scope>NUCLEOTIDE SEQUENCE [LARGE SCALE GENOMIC DNA]</scope>
    <source>
        <strain evidence="8 9">SER00238</strain>
    </source>
</reference>
<feature type="domain" description="Chorismate mutase" evidence="7">
    <location>
        <begin position="1"/>
        <end position="95"/>
    </location>
</feature>
<dbReference type="SUPFAM" id="SSF48600">
    <property type="entry name" value="Chorismate mutase II"/>
    <property type="match status" value="1"/>
</dbReference>
<keyword evidence="9" id="KW-1185">Reference proteome</keyword>
<evidence type="ECO:0000256" key="5">
    <source>
        <dbReference type="PIRNR" id="PIRNR026640"/>
    </source>
</evidence>
<dbReference type="PANTHER" id="PTHR38041">
    <property type="entry name" value="CHORISMATE MUTASE"/>
    <property type="match status" value="1"/>
</dbReference>
<proteinExistence type="predicted"/>
<comment type="caution">
    <text evidence="8">The sequence shown here is derived from an EMBL/GenBank/DDBJ whole genome shotgun (WGS) entry which is preliminary data.</text>
</comment>
<sequence>MLRMLLIACCLVSFSALADGGTALGELVNQRLAYMKDVAGYKAQQHLPIEDLAQEARVLASTQAEAERLGLDPLSVRPFILAQMDAAKAIQYRYRADWLAQPESGWQPRPLDSVRPQIAELSSRILQRLAQQLKTGPLTEAAGGSFIDAITQANLSDADKQRLFTALLAVRGGKAGDQPAPLR</sequence>
<dbReference type="Gene3D" id="1.20.59.10">
    <property type="entry name" value="Chorismate mutase"/>
    <property type="match status" value="1"/>
</dbReference>
<evidence type="ECO:0000256" key="1">
    <source>
        <dbReference type="ARBA" id="ARBA00004817"/>
    </source>
</evidence>
<dbReference type="GO" id="GO:0004106">
    <property type="term" value="F:chorismate mutase activity"/>
    <property type="evidence" value="ECO:0007669"/>
    <property type="project" value="UniProtKB-EC"/>
</dbReference>
<feature type="signal peptide" evidence="6">
    <location>
        <begin position="1"/>
        <end position="18"/>
    </location>
</feature>
<evidence type="ECO:0000256" key="6">
    <source>
        <dbReference type="SAM" id="SignalP"/>
    </source>
</evidence>
<dbReference type="PIRSF" id="PIRSF026640">
    <property type="entry name" value="Peripl_chor_mut"/>
    <property type="match status" value="1"/>
</dbReference>
<protein>
    <recommendedName>
        <fullName evidence="2 5">Chorismate mutase</fullName>
        <ecNumber evidence="2 5">5.4.99.5</ecNumber>
    </recommendedName>
</protein>
<evidence type="ECO:0000313" key="8">
    <source>
        <dbReference type="EMBL" id="MBI6181041.1"/>
    </source>
</evidence>
<dbReference type="Pfam" id="PF01817">
    <property type="entry name" value="CM_2"/>
    <property type="match status" value="1"/>
</dbReference>
<evidence type="ECO:0000259" key="7">
    <source>
        <dbReference type="PROSITE" id="PS51168"/>
    </source>
</evidence>
<dbReference type="SMART" id="SM00830">
    <property type="entry name" value="CM_2"/>
    <property type="match status" value="1"/>
</dbReference>
<dbReference type="InterPro" id="IPR008240">
    <property type="entry name" value="Chorismate_mutase_periplasmic"/>
</dbReference>
<evidence type="ECO:0000256" key="3">
    <source>
        <dbReference type="ARBA" id="ARBA00022729"/>
    </source>
</evidence>
<dbReference type="NCBIfam" id="TIGR01806">
    <property type="entry name" value="CM_mono2"/>
    <property type="match status" value="1"/>
</dbReference>
<dbReference type="InterPro" id="IPR002701">
    <property type="entry name" value="CM_II_prokaryot"/>
</dbReference>
<evidence type="ECO:0000256" key="2">
    <source>
        <dbReference type="ARBA" id="ARBA00012404"/>
    </source>
</evidence>
<accession>A0ABS0TRT5</accession>
<keyword evidence="3 6" id="KW-0732">Signal</keyword>
<dbReference type="EC" id="5.4.99.5" evidence="2 5"/>
<evidence type="ECO:0000256" key="4">
    <source>
        <dbReference type="ARBA" id="ARBA00023235"/>
    </source>
</evidence>
<comment type="function">
    <text evidence="5">Catalyzes the Claisen rearrangement of chorismate to prephenate.</text>
</comment>
<name>A0ABS0TRT5_SERPR</name>
<dbReference type="InterPro" id="IPR036979">
    <property type="entry name" value="CM_dom_sf"/>
</dbReference>
<dbReference type="PROSITE" id="PS51168">
    <property type="entry name" value="CHORISMATE_MUT_2"/>
    <property type="match status" value="1"/>
</dbReference>
<feature type="chain" id="PRO_5045089272" description="Chorismate mutase" evidence="6">
    <location>
        <begin position="19"/>
        <end position="183"/>
    </location>
</feature>
<dbReference type="RefSeq" id="WP_129934891.1">
    <property type="nucleotide sequence ID" value="NZ_CAMIPQ010000001.1"/>
</dbReference>
<dbReference type="InterPro" id="IPR051331">
    <property type="entry name" value="Chorismate_mutase-related"/>
</dbReference>
<keyword evidence="4 5" id="KW-0413">Isomerase</keyword>
<dbReference type="EMBL" id="JAEHSL010000007">
    <property type="protein sequence ID" value="MBI6181041.1"/>
    <property type="molecule type" value="Genomic_DNA"/>
</dbReference>
<organism evidence="8 9">
    <name type="scientific">Serratia proteamaculans</name>
    <dbReference type="NCBI Taxonomy" id="28151"/>
    <lineage>
        <taxon>Bacteria</taxon>
        <taxon>Pseudomonadati</taxon>
        <taxon>Pseudomonadota</taxon>
        <taxon>Gammaproteobacteria</taxon>
        <taxon>Enterobacterales</taxon>
        <taxon>Yersiniaceae</taxon>
        <taxon>Serratia</taxon>
    </lineage>
</organism>
<dbReference type="NCBIfam" id="NF005965">
    <property type="entry name" value="PRK08055.1"/>
    <property type="match status" value="1"/>
</dbReference>
<dbReference type="InterPro" id="IPR036263">
    <property type="entry name" value="Chorismate_II_sf"/>
</dbReference>